<dbReference type="PANTHER" id="PTHR35848">
    <property type="entry name" value="OXALATE-BINDING PROTEIN"/>
    <property type="match status" value="1"/>
</dbReference>
<accession>A0A1W1V8C8</accession>
<evidence type="ECO:0000256" key="1">
    <source>
        <dbReference type="ARBA" id="ARBA00022723"/>
    </source>
</evidence>
<sequence length="125" mass="13686">MHILRTKQQHTVDTPNGNRVTPLATPRLGAGEVTVIRQRQVPGGFNPTHTQSREEVLVLLSGRVTVGSGEERSELLAGDTLIVPAHTPHQIVNTGSTDAEWLIVSPTGMQFFREDGEEMRPGWIA</sequence>
<feature type="region of interest" description="Disordered" evidence="2">
    <location>
        <begin position="1"/>
        <end position="21"/>
    </location>
</feature>
<dbReference type="CDD" id="cd02208">
    <property type="entry name" value="cupin_RmlC-like"/>
    <property type="match status" value="1"/>
</dbReference>
<gene>
    <name evidence="4" type="ORF">SAMN00790413_00449</name>
</gene>
<dbReference type="Pfam" id="PF07883">
    <property type="entry name" value="Cupin_2"/>
    <property type="match status" value="1"/>
</dbReference>
<proteinExistence type="predicted"/>
<dbReference type="OrthoDB" id="70020at2"/>
<keyword evidence="1" id="KW-0479">Metal-binding</keyword>
<protein>
    <submittedName>
        <fullName evidence="4">Cupin domain-containing protein</fullName>
    </submittedName>
</protein>
<evidence type="ECO:0000313" key="4">
    <source>
        <dbReference type="EMBL" id="SMB89493.1"/>
    </source>
</evidence>
<evidence type="ECO:0000256" key="2">
    <source>
        <dbReference type="SAM" id="MobiDB-lite"/>
    </source>
</evidence>
<dbReference type="GO" id="GO:0046872">
    <property type="term" value="F:metal ion binding"/>
    <property type="evidence" value="ECO:0007669"/>
    <property type="project" value="UniProtKB-KW"/>
</dbReference>
<keyword evidence="5" id="KW-1185">Reference proteome</keyword>
<dbReference type="PANTHER" id="PTHR35848:SF6">
    <property type="entry name" value="CUPIN TYPE-2 DOMAIN-CONTAINING PROTEIN"/>
    <property type="match status" value="1"/>
</dbReference>
<dbReference type="InterPro" id="IPR006045">
    <property type="entry name" value="Cupin_1"/>
</dbReference>
<feature type="domain" description="Cupin type-1" evidence="3">
    <location>
        <begin position="2"/>
        <end position="120"/>
    </location>
</feature>
<evidence type="ECO:0000313" key="5">
    <source>
        <dbReference type="Proteomes" id="UP000192582"/>
    </source>
</evidence>
<dbReference type="Proteomes" id="UP000192582">
    <property type="component" value="Unassembled WGS sequence"/>
</dbReference>
<dbReference type="RefSeq" id="WP_084048116.1">
    <property type="nucleotide sequence ID" value="NZ_FWWU01000009.1"/>
</dbReference>
<reference evidence="4 5" key="1">
    <citation type="submission" date="2017-04" db="EMBL/GenBank/DDBJ databases">
        <authorList>
            <person name="Afonso C.L."/>
            <person name="Miller P.J."/>
            <person name="Scott M.A."/>
            <person name="Spackman E."/>
            <person name="Goraichik I."/>
            <person name="Dimitrov K.M."/>
            <person name="Suarez D.L."/>
            <person name="Swayne D.E."/>
        </authorList>
    </citation>
    <scope>NUCLEOTIDE SEQUENCE [LARGE SCALE GENOMIC DNA]</scope>
    <source>
        <strain evidence="4 5">KR-140</strain>
    </source>
</reference>
<dbReference type="STRING" id="695939.SAMN00790413_00449"/>
<dbReference type="EMBL" id="FWWU01000009">
    <property type="protein sequence ID" value="SMB89493.1"/>
    <property type="molecule type" value="Genomic_DNA"/>
</dbReference>
<dbReference type="SUPFAM" id="SSF51182">
    <property type="entry name" value="RmlC-like cupins"/>
    <property type="match status" value="1"/>
</dbReference>
<dbReference type="AlphaFoldDB" id="A0A1W1V8C8"/>
<evidence type="ECO:0000259" key="3">
    <source>
        <dbReference type="SMART" id="SM00835"/>
    </source>
</evidence>
<dbReference type="InterPro" id="IPR013096">
    <property type="entry name" value="Cupin_2"/>
</dbReference>
<dbReference type="InterPro" id="IPR014710">
    <property type="entry name" value="RmlC-like_jellyroll"/>
</dbReference>
<feature type="compositionally biased region" description="Polar residues" evidence="2">
    <location>
        <begin position="9"/>
        <end position="19"/>
    </location>
</feature>
<dbReference type="InterPro" id="IPR051610">
    <property type="entry name" value="GPI/OXD"/>
</dbReference>
<name>A0A1W1V8C8_9DEIO</name>
<organism evidence="4 5">
    <name type="scientific">Deinococcus hopiensis KR-140</name>
    <dbReference type="NCBI Taxonomy" id="695939"/>
    <lineage>
        <taxon>Bacteria</taxon>
        <taxon>Thermotogati</taxon>
        <taxon>Deinococcota</taxon>
        <taxon>Deinococci</taxon>
        <taxon>Deinococcales</taxon>
        <taxon>Deinococcaceae</taxon>
        <taxon>Deinococcus</taxon>
    </lineage>
</organism>
<dbReference type="SMART" id="SM00835">
    <property type="entry name" value="Cupin_1"/>
    <property type="match status" value="1"/>
</dbReference>
<dbReference type="InterPro" id="IPR011051">
    <property type="entry name" value="RmlC_Cupin_sf"/>
</dbReference>
<dbReference type="Gene3D" id="2.60.120.10">
    <property type="entry name" value="Jelly Rolls"/>
    <property type="match status" value="1"/>
</dbReference>